<keyword evidence="2" id="KW-0472">Membrane</keyword>
<feature type="chain" id="PRO_5001729099" description="Transmembrane protein" evidence="3">
    <location>
        <begin position="26"/>
        <end position="341"/>
    </location>
</feature>
<accession>A0A077ZX21</accession>
<keyword evidence="2" id="KW-0812">Transmembrane</keyword>
<proteinExistence type="predicted"/>
<name>A0A077ZX21_STYLE</name>
<evidence type="ECO:0000256" key="3">
    <source>
        <dbReference type="SAM" id="SignalP"/>
    </source>
</evidence>
<feature type="transmembrane region" description="Helical" evidence="2">
    <location>
        <begin position="224"/>
        <end position="246"/>
    </location>
</feature>
<keyword evidence="3" id="KW-0732">Signal</keyword>
<organism evidence="4 5">
    <name type="scientific">Stylonychia lemnae</name>
    <name type="common">Ciliate</name>
    <dbReference type="NCBI Taxonomy" id="5949"/>
    <lineage>
        <taxon>Eukaryota</taxon>
        <taxon>Sar</taxon>
        <taxon>Alveolata</taxon>
        <taxon>Ciliophora</taxon>
        <taxon>Intramacronucleata</taxon>
        <taxon>Spirotrichea</taxon>
        <taxon>Stichotrichia</taxon>
        <taxon>Sporadotrichida</taxon>
        <taxon>Oxytrichidae</taxon>
        <taxon>Stylonychinae</taxon>
        <taxon>Stylonychia</taxon>
    </lineage>
</organism>
<gene>
    <name evidence="4" type="primary">Contig3777.g4037</name>
    <name evidence="4" type="ORF">STYLEM_3446</name>
</gene>
<feature type="region of interest" description="Disordered" evidence="1">
    <location>
        <begin position="298"/>
        <end position="341"/>
    </location>
</feature>
<dbReference type="InParanoid" id="A0A077ZX21"/>
<keyword evidence="2" id="KW-1133">Transmembrane helix</keyword>
<dbReference type="OrthoDB" id="10492311at2759"/>
<protein>
    <recommendedName>
        <fullName evidence="6">Transmembrane protein</fullName>
    </recommendedName>
</protein>
<dbReference type="EMBL" id="CCKQ01003343">
    <property type="protein sequence ID" value="CDW74466.1"/>
    <property type="molecule type" value="Genomic_DNA"/>
</dbReference>
<evidence type="ECO:0000313" key="4">
    <source>
        <dbReference type="EMBL" id="CDW74466.1"/>
    </source>
</evidence>
<reference evidence="4 5" key="1">
    <citation type="submission" date="2014-06" db="EMBL/GenBank/DDBJ databases">
        <authorList>
            <person name="Swart Estienne"/>
        </authorList>
    </citation>
    <scope>NUCLEOTIDE SEQUENCE [LARGE SCALE GENOMIC DNA]</scope>
    <source>
        <strain evidence="4 5">130c</strain>
    </source>
</reference>
<evidence type="ECO:0008006" key="6">
    <source>
        <dbReference type="Google" id="ProtNLM"/>
    </source>
</evidence>
<feature type="signal peptide" evidence="3">
    <location>
        <begin position="1"/>
        <end position="25"/>
    </location>
</feature>
<feature type="compositionally biased region" description="Low complexity" evidence="1">
    <location>
        <begin position="328"/>
        <end position="341"/>
    </location>
</feature>
<evidence type="ECO:0000256" key="2">
    <source>
        <dbReference type="SAM" id="Phobius"/>
    </source>
</evidence>
<dbReference type="AlphaFoldDB" id="A0A077ZX21"/>
<feature type="compositionally biased region" description="Polar residues" evidence="1">
    <location>
        <begin position="298"/>
        <end position="319"/>
    </location>
</feature>
<dbReference type="Proteomes" id="UP000039865">
    <property type="component" value="Unassembled WGS sequence"/>
</dbReference>
<evidence type="ECO:0000313" key="5">
    <source>
        <dbReference type="Proteomes" id="UP000039865"/>
    </source>
</evidence>
<evidence type="ECO:0000256" key="1">
    <source>
        <dbReference type="SAM" id="MobiDB-lite"/>
    </source>
</evidence>
<sequence length="341" mass="38585">MKNQYKNTIISCLVIVATYIAQLQGYSITSDCYGCLSSTSPVNKYCLSYEDASKGYCCDLSNTNDFCSQNKRFMCSDRTQSKSMKLYLCPNSASKCFSTSTSLDFDQNTFSKIIYAGDQAKQVGGTTLDFGKDDVCSWRIIADTQFIQDKFIRITVNTLYQTNCFINQGSSIDTTTSETSCVSNTEYDFDSDTQVFIVSQGLTSGASMTFTYQLVDRLSFTQVIIIYSISISVFIILAAIVVILVVRFTIQIVIRDNQITWAKQNIELKNIIEIAERKQNMQQIGPVEDYLHYPQSKTVSHNPSRMMNRGRNTPQSKQNEFALPWERPQNNQNGPGQFNLY</sequence>
<keyword evidence="5" id="KW-1185">Reference proteome</keyword>